<dbReference type="InterPro" id="IPR021246">
    <property type="entry name" value="DUF2797"/>
</dbReference>
<dbReference type="EMBL" id="RQHW01000047">
    <property type="protein sequence ID" value="TGN18161.1"/>
    <property type="molecule type" value="Genomic_DNA"/>
</dbReference>
<dbReference type="Pfam" id="PF10977">
    <property type="entry name" value="DUF2797"/>
    <property type="match status" value="1"/>
</dbReference>
<proteinExistence type="predicted"/>
<accession>A0A4R9LX92</accession>
<dbReference type="RefSeq" id="WP_135760848.1">
    <property type="nucleotide sequence ID" value="NZ_RQHW01000047.1"/>
</dbReference>
<dbReference type="Proteomes" id="UP000298058">
    <property type="component" value="Unassembled WGS sequence"/>
</dbReference>
<protein>
    <submittedName>
        <fullName evidence="1">DUF2797 domain-containing protein</fullName>
    </submittedName>
</protein>
<gene>
    <name evidence="1" type="ORF">EHS15_12150</name>
</gene>
<sequence length="297" mass="34251">MTVYSGYIRMMEHEGTTPVRYRWSYANYQDEADKKRPGKSEAIESFSSEFLNDFLGKKLKLTSNGKIRCLDCGKPTKKSFNQGSCFECFSNKANNDLCIMRPETCHFHKGTCREPEWGKKYCFQEHTVYFANSSGLKVGITKEKPVSNRWVDQGARFGIPLLTVSSRREAGIIEHYLAGFLPDKTSWQKMIQGDPPEINLTKERDKFVRHLETKEFPMENEKGKTVLLNWNRTNIDSPQEIQYPILSYPKKVKSYKLSETDSIEDVLVGIKGQYLLFENGAINIRSYGGYHVVFEVK</sequence>
<dbReference type="AlphaFoldDB" id="A0A4R9LX92"/>
<organism evidence="1 2">
    <name type="scientific">Leptospira idonii</name>
    <dbReference type="NCBI Taxonomy" id="1193500"/>
    <lineage>
        <taxon>Bacteria</taxon>
        <taxon>Pseudomonadati</taxon>
        <taxon>Spirochaetota</taxon>
        <taxon>Spirochaetia</taxon>
        <taxon>Leptospirales</taxon>
        <taxon>Leptospiraceae</taxon>
        <taxon>Leptospira</taxon>
    </lineage>
</organism>
<name>A0A4R9LX92_9LEPT</name>
<comment type="caution">
    <text evidence="1">The sequence shown here is derived from an EMBL/GenBank/DDBJ whole genome shotgun (WGS) entry which is preliminary data.</text>
</comment>
<keyword evidence="2" id="KW-1185">Reference proteome</keyword>
<evidence type="ECO:0000313" key="2">
    <source>
        <dbReference type="Proteomes" id="UP000298058"/>
    </source>
</evidence>
<evidence type="ECO:0000313" key="1">
    <source>
        <dbReference type="EMBL" id="TGN18161.1"/>
    </source>
</evidence>
<dbReference type="OrthoDB" id="9775734at2"/>
<reference evidence="1" key="1">
    <citation type="journal article" date="2019" name="PLoS Negl. Trop. Dis.">
        <title>Revisiting the worldwide diversity of Leptospira species in the environment.</title>
        <authorList>
            <person name="Vincent A.T."/>
            <person name="Schiettekatte O."/>
            <person name="Bourhy P."/>
            <person name="Veyrier F.J."/>
            <person name="Picardeau M."/>
        </authorList>
    </citation>
    <scope>NUCLEOTIDE SEQUENCE [LARGE SCALE GENOMIC DNA]</scope>
    <source>
        <strain evidence="1">201300427</strain>
    </source>
</reference>